<dbReference type="Gene3D" id="3.40.50.300">
    <property type="entry name" value="P-loop containing nucleotide triphosphate hydrolases"/>
    <property type="match status" value="1"/>
</dbReference>
<dbReference type="InterPro" id="IPR003959">
    <property type="entry name" value="ATPase_AAA_core"/>
</dbReference>
<reference evidence="2 3" key="1">
    <citation type="submission" date="2018-10" db="EMBL/GenBank/DDBJ databases">
        <title>Fifty Aureobasidium pullulans genomes reveal a recombining polyextremotolerant generalist.</title>
        <authorList>
            <person name="Gostincar C."/>
            <person name="Turk M."/>
            <person name="Zajc J."/>
            <person name="Gunde-Cimerman N."/>
        </authorList>
    </citation>
    <scope>NUCLEOTIDE SEQUENCE [LARGE SCALE GENOMIC DNA]</scope>
    <source>
        <strain evidence="2 3">EXF-3863</strain>
    </source>
</reference>
<comment type="caution">
    <text evidence="2">The sequence shown here is derived from an EMBL/GenBank/DDBJ whole genome shotgun (WGS) entry which is preliminary data.</text>
</comment>
<dbReference type="Pfam" id="PF00004">
    <property type="entry name" value="AAA"/>
    <property type="match status" value="1"/>
</dbReference>
<evidence type="ECO:0000313" key="3">
    <source>
        <dbReference type="Proteomes" id="UP000308005"/>
    </source>
</evidence>
<dbReference type="Proteomes" id="UP000308005">
    <property type="component" value="Unassembled WGS sequence"/>
</dbReference>
<sequence length="416" mass="47048">MQIGNSRRIRLGCRLWAFDGLFRSKSEALIVEWPQEADAPVLGSIPITQLSVHPHRYGEKGLRERLMKRGSMLWSCRFRKFVGYNAPKHVLDVQVVHNDSGQDATGKDDIGKTAMQSNEPPSDDFLLCLPAKVPAYWFLKKRWVTLNVRNITDVVWEESAFETLVLDAHKKEMLKALVATHDLDMQPLDLDEGKGYGLTLLLHGPPGTGKTLTAEGIAELTHKPLYRVTCGDVGTKPAIVEKYLDSVLHIVRTWGCVVLLDEADVFLEDRTLADLERKALSTTKVFSSSQQIGSGCSTKLKSRVQLAIHFPSLGQEQRLQIWSNFIKSMESEVDIRGIRKMYTILSMAHLNERQIRNTIKTARQLALFKKEAMGYTHLQETIKISNEFEDYMQQAMGQTHAQRAVDTCMRAPEPTE</sequence>
<keyword evidence="2" id="KW-0378">Hydrolase</keyword>
<dbReference type="Pfam" id="PF23232">
    <property type="entry name" value="AAA_lid_13"/>
    <property type="match status" value="1"/>
</dbReference>
<dbReference type="GO" id="GO:0016887">
    <property type="term" value="F:ATP hydrolysis activity"/>
    <property type="evidence" value="ECO:0007669"/>
    <property type="project" value="InterPro"/>
</dbReference>
<dbReference type="InterPro" id="IPR003593">
    <property type="entry name" value="AAA+_ATPase"/>
</dbReference>
<dbReference type="InterPro" id="IPR027417">
    <property type="entry name" value="P-loop_NTPase"/>
</dbReference>
<proteinExistence type="predicted"/>
<accession>A0A4S9SMK2</accession>
<dbReference type="SUPFAM" id="SSF52540">
    <property type="entry name" value="P-loop containing nucleoside triphosphate hydrolases"/>
    <property type="match status" value="1"/>
</dbReference>
<feature type="domain" description="AAA+ ATPase" evidence="1">
    <location>
        <begin position="196"/>
        <end position="371"/>
    </location>
</feature>
<dbReference type="PANTHER" id="PTHR46411">
    <property type="entry name" value="FAMILY ATPASE, PUTATIVE-RELATED"/>
    <property type="match status" value="1"/>
</dbReference>
<dbReference type="SMART" id="SM00382">
    <property type="entry name" value="AAA"/>
    <property type="match status" value="1"/>
</dbReference>
<evidence type="ECO:0000259" key="1">
    <source>
        <dbReference type="SMART" id="SM00382"/>
    </source>
</evidence>
<gene>
    <name evidence="2" type="ORF">D6C91_08895</name>
</gene>
<evidence type="ECO:0000313" key="2">
    <source>
        <dbReference type="EMBL" id="THZ11913.1"/>
    </source>
</evidence>
<dbReference type="GO" id="GO:0005524">
    <property type="term" value="F:ATP binding"/>
    <property type="evidence" value="ECO:0007669"/>
    <property type="project" value="InterPro"/>
</dbReference>
<dbReference type="AlphaFoldDB" id="A0A4S9SMK2"/>
<name>A0A4S9SMK2_AURPU</name>
<organism evidence="2 3">
    <name type="scientific">Aureobasidium pullulans</name>
    <name type="common">Black yeast</name>
    <name type="synonym">Pullularia pullulans</name>
    <dbReference type="NCBI Taxonomy" id="5580"/>
    <lineage>
        <taxon>Eukaryota</taxon>
        <taxon>Fungi</taxon>
        <taxon>Dikarya</taxon>
        <taxon>Ascomycota</taxon>
        <taxon>Pezizomycotina</taxon>
        <taxon>Dothideomycetes</taxon>
        <taxon>Dothideomycetidae</taxon>
        <taxon>Dothideales</taxon>
        <taxon>Saccotheciaceae</taxon>
        <taxon>Aureobasidium</taxon>
    </lineage>
</organism>
<dbReference type="InterPro" id="IPR056599">
    <property type="entry name" value="AAA_lid_fung"/>
</dbReference>
<dbReference type="PANTHER" id="PTHR46411:SF2">
    <property type="entry name" value="AAA+ ATPASE DOMAIN-CONTAINING PROTEIN"/>
    <property type="match status" value="1"/>
</dbReference>
<dbReference type="EMBL" id="QZBM01000657">
    <property type="protein sequence ID" value="THZ11913.1"/>
    <property type="molecule type" value="Genomic_DNA"/>
</dbReference>
<protein>
    <submittedName>
        <fullName evidence="2">P-loop containing nucleoside triphosphate hydrolase protein</fullName>
    </submittedName>
</protein>